<dbReference type="InterPro" id="IPR036046">
    <property type="entry name" value="Acylphosphatase-like_dom_sf"/>
</dbReference>
<dbReference type="STRING" id="123822.B0188_10640"/>
<evidence type="ECO:0000256" key="5">
    <source>
        <dbReference type="PROSITE-ProRule" id="PRU00520"/>
    </source>
</evidence>
<dbReference type="Gene3D" id="3.30.70.100">
    <property type="match status" value="1"/>
</dbReference>
<dbReference type="Pfam" id="PF00708">
    <property type="entry name" value="Acylphosphatase"/>
    <property type="match status" value="1"/>
</dbReference>
<dbReference type="InterPro" id="IPR020456">
    <property type="entry name" value="Acylphosphatase"/>
</dbReference>
<protein>
    <recommendedName>
        <fullName evidence="3 5">acylphosphatase</fullName>
        <ecNumber evidence="2 5">3.6.1.7</ecNumber>
    </recommendedName>
</protein>
<dbReference type="PANTHER" id="PTHR47268">
    <property type="entry name" value="ACYLPHOSPHATASE"/>
    <property type="match status" value="1"/>
</dbReference>
<dbReference type="SUPFAM" id="SSF54975">
    <property type="entry name" value="Acylphosphatase/BLUF domain-like"/>
    <property type="match status" value="1"/>
</dbReference>
<evidence type="ECO:0000259" key="7">
    <source>
        <dbReference type="PROSITE" id="PS51160"/>
    </source>
</evidence>
<dbReference type="GO" id="GO:0003998">
    <property type="term" value="F:acylphosphatase activity"/>
    <property type="evidence" value="ECO:0007669"/>
    <property type="project" value="UniProtKB-EC"/>
</dbReference>
<feature type="domain" description="Acylphosphatase-like" evidence="7">
    <location>
        <begin position="3"/>
        <end position="90"/>
    </location>
</feature>
<gene>
    <name evidence="8" type="ORF">B0188_10640</name>
</gene>
<keyword evidence="9" id="KW-1185">Reference proteome</keyword>
<name>A0A1T0AV52_9PAST</name>
<evidence type="ECO:0000256" key="3">
    <source>
        <dbReference type="ARBA" id="ARBA00015991"/>
    </source>
</evidence>
<dbReference type="PROSITE" id="PS51160">
    <property type="entry name" value="ACYLPHOSPHATASE_3"/>
    <property type="match status" value="1"/>
</dbReference>
<dbReference type="NCBIfam" id="NF011019">
    <property type="entry name" value="PRK14448.1"/>
    <property type="match status" value="1"/>
</dbReference>
<dbReference type="EC" id="3.6.1.7" evidence="2 5"/>
<dbReference type="InterPro" id="IPR017968">
    <property type="entry name" value="Acylphosphatase_CS"/>
</dbReference>
<keyword evidence="5" id="KW-0378">Hydrolase</keyword>
<sequence>MVNKQFFIYGRVQGVGFRFTTWREAQKLGLSGFVKNREDGSVEVVVRADLSTLEKLRSWLQVGPRAAKVNKIVEQDYKGEIQLTDFSIKH</sequence>
<dbReference type="EMBL" id="MUYB01000055">
    <property type="protein sequence ID" value="OOS00503.1"/>
    <property type="molecule type" value="Genomic_DNA"/>
</dbReference>
<evidence type="ECO:0000313" key="9">
    <source>
        <dbReference type="Proteomes" id="UP000190023"/>
    </source>
</evidence>
<dbReference type="AlphaFoldDB" id="A0A1T0AV52"/>
<evidence type="ECO:0000313" key="8">
    <source>
        <dbReference type="EMBL" id="OOS00503.1"/>
    </source>
</evidence>
<comment type="catalytic activity">
    <reaction evidence="4 5">
        <text>an acyl phosphate + H2O = a carboxylate + phosphate + H(+)</text>
        <dbReference type="Rhea" id="RHEA:14965"/>
        <dbReference type="ChEBI" id="CHEBI:15377"/>
        <dbReference type="ChEBI" id="CHEBI:15378"/>
        <dbReference type="ChEBI" id="CHEBI:29067"/>
        <dbReference type="ChEBI" id="CHEBI:43474"/>
        <dbReference type="ChEBI" id="CHEBI:59918"/>
        <dbReference type="EC" id="3.6.1.7"/>
    </reaction>
</comment>
<accession>A0A1T0AV52</accession>
<reference evidence="8 9" key="1">
    <citation type="submission" date="2017-02" db="EMBL/GenBank/DDBJ databases">
        <title>Draft genome sequence of Haemophilus felis CCUG 31170 type strain.</title>
        <authorList>
            <person name="Engstrom-Jakobsson H."/>
            <person name="Salva-Serra F."/>
            <person name="Thorell K."/>
            <person name="Gonzales-Siles L."/>
            <person name="Karlsson R."/>
            <person name="Boulund F."/>
            <person name="Engstrand L."/>
            <person name="Kristiansson E."/>
            <person name="Moore E."/>
        </authorList>
    </citation>
    <scope>NUCLEOTIDE SEQUENCE [LARGE SCALE GENOMIC DNA]</scope>
    <source>
        <strain evidence="8 9">CCUG 31170</strain>
    </source>
</reference>
<evidence type="ECO:0000256" key="1">
    <source>
        <dbReference type="ARBA" id="ARBA00005614"/>
    </source>
</evidence>
<dbReference type="OrthoDB" id="5295388at2"/>
<dbReference type="Proteomes" id="UP000190023">
    <property type="component" value="Unassembled WGS sequence"/>
</dbReference>
<dbReference type="NCBIfam" id="NF011000">
    <property type="entry name" value="PRK14426.1"/>
    <property type="match status" value="1"/>
</dbReference>
<proteinExistence type="inferred from homology"/>
<evidence type="ECO:0000256" key="6">
    <source>
        <dbReference type="RuleBase" id="RU004168"/>
    </source>
</evidence>
<comment type="similarity">
    <text evidence="1 6">Belongs to the acylphosphatase family.</text>
</comment>
<dbReference type="PRINTS" id="PR00112">
    <property type="entry name" value="ACYLPHPHTASE"/>
</dbReference>
<evidence type="ECO:0000256" key="4">
    <source>
        <dbReference type="ARBA" id="ARBA00047645"/>
    </source>
</evidence>
<comment type="caution">
    <text evidence="8">The sequence shown here is derived from an EMBL/GenBank/DDBJ whole genome shotgun (WGS) entry which is preliminary data.</text>
</comment>
<dbReference type="InterPro" id="IPR001792">
    <property type="entry name" value="Acylphosphatase-like_dom"/>
</dbReference>
<feature type="active site" evidence="5">
    <location>
        <position position="18"/>
    </location>
</feature>
<feature type="active site" evidence="5">
    <location>
        <position position="36"/>
    </location>
</feature>
<dbReference type="PANTHER" id="PTHR47268:SF4">
    <property type="entry name" value="ACYLPHOSPHATASE"/>
    <property type="match status" value="1"/>
</dbReference>
<dbReference type="PROSITE" id="PS00150">
    <property type="entry name" value="ACYLPHOSPHATASE_1"/>
    <property type="match status" value="1"/>
</dbReference>
<evidence type="ECO:0000256" key="2">
    <source>
        <dbReference type="ARBA" id="ARBA00012150"/>
    </source>
</evidence>
<organism evidence="8 9">
    <name type="scientific">[Haemophilus] felis</name>
    <dbReference type="NCBI Taxonomy" id="123822"/>
    <lineage>
        <taxon>Bacteria</taxon>
        <taxon>Pseudomonadati</taxon>
        <taxon>Pseudomonadota</taxon>
        <taxon>Gammaproteobacteria</taxon>
        <taxon>Pasteurellales</taxon>
        <taxon>Pasteurellaceae</taxon>
    </lineage>
</organism>